<dbReference type="Proteomes" id="UP000268829">
    <property type="component" value="Unassembled WGS sequence"/>
</dbReference>
<accession>A0A3M8BEP6</accession>
<evidence type="ECO:0008006" key="3">
    <source>
        <dbReference type="Google" id="ProtNLM"/>
    </source>
</evidence>
<evidence type="ECO:0000313" key="1">
    <source>
        <dbReference type="EMBL" id="RNB61683.1"/>
    </source>
</evidence>
<dbReference type="OrthoDB" id="2599540at2"/>
<reference evidence="1 2" key="1">
    <citation type="submission" date="2018-10" db="EMBL/GenBank/DDBJ databases">
        <title>Phylogenomics of Brevibacillus.</title>
        <authorList>
            <person name="Dunlap C."/>
        </authorList>
    </citation>
    <scope>NUCLEOTIDE SEQUENCE [LARGE SCALE GENOMIC DNA]</scope>
    <source>
        <strain evidence="1 2">DSM 100115</strain>
    </source>
</reference>
<name>A0A3M8BEP6_9BACL</name>
<dbReference type="EMBL" id="RHHS01000005">
    <property type="protein sequence ID" value="RNB61683.1"/>
    <property type="molecule type" value="Genomic_DNA"/>
</dbReference>
<evidence type="ECO:0000313" key="2">
    <source>
        <dbReference type="Proteomes" id="UP000268829"/>
    </source>
</evidence>
<dbReference type="RefSeq" id="WP_122902903.1">
    <property type="nucleotide sequence ID" value="NZ_RHHS01000005.1"/>
</dbReference>
<sequence>MNHPKAYAAFRKQRGHQYRTSTYIQWGDASESRSLGSCLLLNPGSAALFQTRPAAGHAIMGQIKPDPTMEQFFRFTEAVYPERPLKGRLYVYYLFSLQTPSCRDAIESFEQQVEKKETTLEQQIAPLEELRQHPWLLLGWGCLQRKTGRHFSALKSLWQKQIALSGVPAFGKRCANGQDYHHPCPQLFSMRAAILHDLVTIYRETLGKRQSSAASMIDSGRT</sequence>
<protein>
    <recommendedName>
        <fullName evidence="3">DUF1643 domain-containing protein</fullName>
    </recommendedName>
</protein>
<gene>
    <name evidence="1" type="ORF">EDM57_00935</name>
</gene>
<keyword evidence="2" id="KW-1185">Reference proteome</keyword>
<comment type="caution">
    <text evidence="1">The sequence shown here is derived from an EMBL/GenBank/DDBJ whole genome shotgun (WGS) entry which is preliminary data.</text>
</comment>
<proteinExistence type="predicted"/>
<organism evidence="1 2">
    <name type="scientific">Brevibacillus gelatini</name>
    <dbReference type="NCBI Taxonomy" id="1655277"/>
    <lineage>
        <taxon>Bacteria</taxon>
        <taxon>Bacillati</taxon>
        <taxon>Bacillota</taxon>
        <taxon>Bacilli</taxon>
        <taxon>Bacillales</taxon>
        <taxon>Paenibacillaceae</taxon>
        <taxon>Brevibacillus</taxon>
    </lineage>
</organism>
<dbReference type="AlphaFoldDB" id="A0A3M8BEP6"/>